<dbReference type="EMBL" id="SRSO01000024">
    <property type="protein sequence ID" value="TGV01393.1"/>
    <property type="molecule type" value="Genomic_DNA"/>
</dbReference>
<protein>
    <submittedName>
        <fullName evidence="7">Sigma-70 family RNA polymerase sigma factor</fullName>
    </submittedName>
</protein>
<feature type="domain" description="RNA polymerase sigma-70 region 2" evidence="5">
    <location>
        <begin position="26"/>
        <end position="92"/>
    </location>
</feature>
<evidence type="ECO:0000259" key="5">
    <source>
        <dbReference type="Pfam" id="PF04542"/>
    </source>
</evidence>
<dbReference type="Pfam" id="PF08281">
    <property type="entry name" value="Sigma70_r4_2"/>
    <property type="match status" value="1"/>
</dbReference>
<dbReference type="InterPro" id="IPR014284">
    <property type="entry name" value="RNA_pol_sigma-70_dom"/>
</dbReference>
<evidence type="ECO:0000256" key="4">
    <source>
        <dbReference type="ARBA" id="ARBA00023163"/>
    </source>
</evidence>
<name>A0A4S1DU83_9FLAO</name>
<dbReference type="InterPro" id="IPR036388">
    <property type="entry name" value="WH-like_DNA-bd_sf"/>
</dbReference>
<keyword evidence="4" id="KW-0804">Transcription</keyword>
<reference evidence="7 8" key="1">
    <citation type="submission" date="2019-04" db="EMBL/GenBank/DDBJ databases">
        <authorList>
            <person name="Liu A."/>
        </authorList>
    </citation>
    <scope>NUCLEOTIDE SEQUENCE [LARGE SCALE GENOMIC DNA]</scope>
    <source>
        <strain evidence="7 8">RZ03</strain>
    </source>
</reference>
<keyword evidence="8" id="KW-1185">Reference proteome</keyword>
<dbReference type="SUPFAM" id="SSF88659">
    <property type="entry name" value="Sigma3 and sigma4 domains of RNA polymerase sigma factors"/>
    <property type="match status" value="1"/>
</dbReference>
<dbReference type="OrthoDB" id="1100095at2"/>
<comment type="caution">
    <text evidence="7">The sequence shown here is derived from an EMBL/GenBank/DDBJ whole genome shotgun (WGS) entry which is preliminary data.</text>
</comment>
<dbReference type="InterPro" id="IPR013324">
    <property type="entry name" value="RNA_pol_sigma_r3/r4-like"/>
</dbReference>
<evidence type="ECO:0000313" key="8">
    <source>
        <dbReference type="Proteomes" id="UP000307602"/>
    </source>
</evidence>
<evidence type="ECO:0000256" key="1">
    <source>
        <dbReference type="ARBA" id="ARBA00010641"/>
    </source>
</evidence>
<dbReference type="InterPro" id="IPR039425">
    <property type="entry name" value="RNA_pol_sigma-70-like"/>
</dbReference>
<keyword evidence="2" id="KW-0805">Transcription regulation</keyword>
<keyword evidence="3" id="KW-0731">Sigma factor</keyword>
<proteinExistence type="inferred from homology"/>
<dbReference type="NCBIfam" id="TIGR02937">
    <property type="entry name" value="sigma70-ECF"/>
    <property type="match status" value="1"/>
</dbReference>
<evidence type="ECO:0000256" key="3">
    <source>
        <dbReference type="ARBA" id="ARBA00023082"/>
    </source>
</evidence>
<dbReference type="GO" id="GO:0016987">
    <property type="term" value="F:sigma factor activity"/>
    <property type="evidence" value="ECO:0007669"/>
    <property type="project" value="UniProtKB-KW"/>
</dbReference>
<dbReference type="GO" id="GO:0003677">
    <property type="term" value="F:DNA binding"/>
    <property type="evidence" value="ECO:0007669"/>
    <property type="project" value="InterPro"/>
</dbReference>
<organism evidence="7 8">
    <name type="scientific">Flavivirga rizhaonensis</name>
    <dbReference type="NCBI Taxonomy" id="2559571"/>
    <lineage>
        <taxon>Bacteria</taxon>
        <taxon>Pseudomonadati</taxon>
        <taxon>Bacteroidota</taxon>
        <taxon>Flavobacteriia</taxon>
        <taxon>Flavobacteriales</taxon>
        <taxon>Flavobacteriaceae</taxon>
        <taxon>Flavivirga</taxon>
    </lineage>
</organism>
<feature type="domain" description="RNA polymerase sigma factor 70 region 4 type 2" evidence="6">
    <location>
        <begin position="128"/>
        <end position="170"/>
    </location>
</feature>
<dbReference type="Proteomes" id="UP000307602">
    <property type="component" value="Unassembled WGS sequence"/>
</dbReference>
<accession>A0A4S1DU83</accession>
<dbReference type="SUPFAM" id="SSF88946">
    <property type="entry name" value="Sigma2 domain of RNA polymerase sigma factors"/>
    <property type="match status" value="1"/>
</dbReference>
<dbReference type="RefSeq" id="WP_135878174.1">
    <property type="nucleotide sequence ID" value="NZ_SRSO01000024.1"/>
</dbReference>
<comment type="similarity">
    <text evidence="1">Belongs to the sigma-70 factor family. ECF subfamily.</text>
</comment>
<dbReference type="Gene3D" id="1.10.1740.10">
    <property type="match status" value="1"/>
</dbReference>
<dbReference type="PANTHER" id="PTHR43133">
    <property type="entry name" value="RNA POLYMERASE ECF-TYPE SIGMA FACTO"/>
    <property type="match status" value="1"/>
</dbReference>
<dbReference type="PANTHER" id="PTHR43133:SF46">
    <property type="entry name" value="RNA POLYMERASE SIGMA-70 FACTOR ECF SUBFAMILY"/>
    <property type="match status" value="1"/>
</dbReference>
<dbReference type="Gene3D" id="1.10.10.10">
    <property type="entry name" value="Winged helix-like DNA-binding domain superfamily/Winged helix DNA-binding domain"/>
    <property type="match status" value="1"/>
</dbReference>
<dbReference type="AlphaFoldDB" id="A0A4S1DU83"/>
<evidence type="ECO:0000313" key="7">
    <source>
        <dbReference type="EMBL" id="TGV01393.1"/>
    </source>
</evidence>
<dbReference type="InterPro" id="IPR007627">
    <property type="entry name" value="RNA_pol_sigma70_r2"/>
</dbReference>
<dbReference type="Pfam" id="PF04542">
    <property type="entry name" value="Sigma70_r2"/>
    <property type="match status" value="1"/>
</dbReference>
<dbReference type="InterPro" id="IPR013325">
    <property type="entry name" value="RNA_pol_sigma_r2"/>
</dbReference>
<evidence type="ECO:0000259" key="6">
    <source>
        <dbReference type="Pfam" id="PF08281"/>
    </source>
</evidence>
<dbReference type="InterPro" id="IPR013249">
    <property type="entry name" value="RNA_pol_sigma70_r4_t2"/>
</dbReference>
<gene>
    <name evidence="7" type="ORF">EM932_15805</name>
</gene>
<evidence type="ECO:0000256" key="2">
    <source>
        <dbReference type="ARBA" id="ARBA00023015"/>
    </source>
</evidence>
<dbReference type="GO" id="GO:0006352">
    <property type="term" value="P:DNA-templated transcription initiation"/>
    <property type="evidence" value="ECO:0007669"/>
    <property type="project" value="InterPro"/>
</dbReference>
<sequence length="196" mass="23038">MSISHKDNKAFIEYLTKGREEAYVYLVTTYNKPLFIYALSLTKDSADAQDIVQNVFLTIWKYRKRINTFHSIKNFLYKTTYHEFINHYNKKKAISKLEQTYIEALDETVDNDNTESLERKIKIVKKGIKQLPKRCKETFLLSKKEGLTNIEIAEYMNVSVKTVEVQLTKAYHLLRKLVGNELKSILFLLFGVPVRE</sequence>